<sequence length="161" mass="17938">MTTLSSADGIKCIRLKELPVVLKCMLCTCSAGEALLQFNGIQDGTFATIMHQLIADLAPANDTGYNFKFQFIFEPSYKQYCHLESLQVSRHISGASCGPKYGNQQCGIIIHPDEDVSQVRPLITVRGQACLKKSHKYYYQVQGQLALSGLQWCDFILDTHT</sequence>
<protein>
    <submittedName>
        <fullName evidence="1">Uncharacterized protein</fullName>
    </submittedName>
</protein>
<gene>
    <name evidence="1" type="ORF">QQF64_035886</name>
</gene>
<accession>A0ABR3NHU1</accession>
<keyword evidence="2" id="KW-1185">Reference proteome</keyword>
<dbReference type="Proteomes" id="UP001558613">
    <property type="component" value="Unassembled WGS sequence"/>
</dbReference>
<dbReference type="InterPro" id="IPR011604">
    <property type="entry name" value="PDDEXK-like_dom_sf"/>
</dbReference>
<evidence type="ECO:0000313" key="2">
    <source>
        <dbReference type="Proteomes" id="UP001558613"/>
    </source>
</evidence>
<organism evidence="1 2">
    <name type="scientific">Cirrhinus molitorella</name>
    <name type="common">mud carp</name>
    <dbReference type="NCBI Taxonomy" id="172907"/>
    <lineage>
        <taxon>Eukaryota</taxon>
        <taxon>Metazoa</taxon>
        <taxon>Chordata</taxon>
        <taxon>Craniata</taxon>
        <taxon>Vertebrata</taxon>
        <taxon>Euteleostomi</taxon>
        <taxon>Actinopterygii</taxon>
        <taxon>Neopterygii</taxon>
        <taxon>Teleostei</taxon>
        <taxon>Ostariophysi</taxon>
        <taxon>Cypriniformes</taxon>
        <taxon>Cyprinidae</taxon>
        <taxon>Labeoninae</taxon>
        <taxon>Labeonini</taxon>
        <taxon>Cirrhinus</taxon>
    </lineage>
</organism>
<reference evidence="1 2" key="1">
    <citation type="submission" date="2023-09" db="EMBL/GenBank/DDBJ databases">
        <authorList>
            <person name="Wang M."/>
        </authorList>
    </citation>
    <scope>NUCLEOTIDE SEQUENCE [LARGE SCALE GENOMIC DNA]</scope>
    <source>
        <strain evidence="1">GT-2023</strain>
        <tissue evidence="1">Liver</tissue>
    </source>
</reference>
<dbReference type="Gene3D" id="3.90.320.10">
    <property type="match status" value="1"/>
</dbReference>
<evidence type="ECO:0000313" key="1">
    <source>
        <dbReference type="EMBL" id="KAL1276263.1"/>
    </source>
</evidence>
<dbReference type="EMBL" id="JAYMGO010000004">
    <property type="protein sequence ID" value="KAL1276263.1"/>
    <property type="molecule type" value="Genomic_DNA"/>
</dbReference>
<comment type="caution">
    <text evidence="1">The sequence shown here is derived from an EMBL/GenBank/DDBJ whole genome shotgun (WGS) entry which is preliminary data.</text>
</comment>
<name>A0ABR3NHU1_9TELE</name>
<proteinExistence type="predicted"/>